<dbReference type="AlphaFoldDB" id="W9H7X3"/>
<sequence>MTKRVLVNTDFFLFLAQEGPLRKLAVNALQACQPCQLITPRIVVQQALDAVRGGRYAEAVARNMVEIMENLARHRFNAGLVKNVSYLLVSDDERCFSVAFSEYKRRTDLNWPLTRHLLIALAKKEGVTEVLSAQVWFSEYGLNPRIEIPATSPSAPDAQTAGNKEIVDQRTLFDLQPTTPG</sequence>
<evidence type="ECO:0000313" key="1">
    <source>
        <dbReference type="EMBL" id="EWY39903.1"/>
    </source>
</evidence>
<dbReference type="EMBL" id="AVFL01000010">
    <property type="protein sequence ID" value="EWY39903.1"/>
    <property type="molecule type" value="Genomic_DNA"/>
</dbReference>
<evidence type="ECO:0000313" key="2">
    <source>
        <dbReference type="Proteomes" id="UP000019486"/>
    </source>
</evidence>
<protein>
    <recommendedName>
        <fullName evidence="3">PIN domain-containing protein</fullName>
    </recommendedName>
</protein>
<proteinExistence type="predicted"/>
<comment type="caution">
    <text evidence="1">The sequence shown here is derived from an EMBL/GenBank/DDBJ whole genome shotgun (WGS) entry which is preliminary data.</text>
</comment>
<gene>
    <name evidence="1" type="ORF">N825_04470</name>
</gene>
<accession>W9H7X3</accession>
<organism evidence="1 2">
    <name type="scientific">Skermanella stibiiresistens SB22</name>
    <dbReference type="NCBI Taxonomy" id="1385369"/>
    <lineage>
        <taxon>Bacteria</taxon>
        <taxon>Pseudomonadati</taxon>
        <taxon>Pseudomonadota</taxon>
        <taxon>Alphaproteobacteria</taxon>
        <taxon>Rhodospirillales</taxon>
        <taxon>Azospirillaceae</taxon>
        <taxon>Skermanella</taxon>
    </lineage>
</organism>
<name>W9H7X3_9PROT</name>
<keyword evidence="2" id="KW-1185">Reference proteome</keyword>
<dbReference type="RefSeq" id="WP_037453397.1">
    <property type="nucleotide sequence ID" value="NZ_AVFL01000010.1"/>
</dbReference>
<evidence type="ECO:0008006" key="3">
    <source>
        <dbReference type="Google" id="ProtNLM"/>
    </source>
</evidence>
<dbReference type="Proteomes" id="UP000019486">
    <property type="component" value="Unassembled WGS sequence"/>
</dbReference>
<dbReference type="STRING" id="1385369.N825_04470"/>
<reference evidence="1 2" key="1">
    <citation type="submission" date="2013-08" db="EMBL/GenBank/DDBJ databases">
        <title>The genome sequence of Skermanella stibiiresistens.</title>
        <authorList>
            <person name="Zhu W."/>
            <person name="Wang G."/>
        </authorList>
    </citation>
    <scope>NUCLEOTIDE SEQUENCE [LARGE SCALE GENOMIC DNA]</scope>
    <source>
        <strain evidence="1 2">SB22</strain>
    </source>
</reference>